<dbReference type="HAMAP" id="MF_00201">
    <property type="entry name" value="RecO"/>
    <property type="match status" value="1"/>
</dbReference>
<evidence type="ECO:0000256" key="2">
    <source>
        <dbReference type="ARBA" id="ARBA00021310"/>
    </source>
</evidence>
<organism evidence="9 10">
    <name type="scientific">Anaerostipes rhamnosivorans</name>
    <dbReference type="NCBI Taxonomy" id="1229621"/>
    <lineage>
        <taxon>Bacteria</taxon>
        <taxon>Bacillati</taxon>
        <taxon>Bacillota</taxon>
        <taxon>Clostridia</taxon>
        <taxon>Lachnospirales</taxon>
        <taxon>Lachnospiraceae</taxon>
        <taxon>Anaerostipes</taxon>
    </lineage>
</organism>
<proteinExistence type="inferred from homology"/>
<evidence type="ECO:0000256" key="7">
    <source>
        <dbReference type="HAMAP-Rule" id="MF_00201"/>
    </source>
</evidence>
<dbReference type="GO" id="GO:0006310">
    <property type="term" value="P:DNA recombination"/>
    <property type="evidence" value="ECO:0007669"/>
    <property type="project" value="UniProtKB-UniRule"/>
</dbReference>
<reference evidence="9 10" key="1">
    <citation type="submission" date="2019-05" db="EMBL/GenBank/DDBJ databases">
        <title>Complete genome sequencing of Anaerostipes rhamnosivorans.</title>
        <authorList>
            <person name="Bui T.P.N."/>
            <person name="de Vos W.M."/>
        </authorList>
    </citation>
    <scope>NUCLEOTIDE SEQUENCE [LARGE SCALE GENOMIC DNA]</scope>
    <source>
        <strain evidence="9 10">1y2</strain>
    </source>
</reference>
<dbReference type="Gene3D" id="1.20.1440.120">
    <property type="entry name" value="Recombination protein O, C-terminal domain"/>
    <property type="match status" value="1"/>
</dbReference>
<dbReference type="InterPro" id="IPR042242">
    <property type="entry name" value="RecO_C"/>
</dbReference>
<accession>A0A4P8IGW3</accession>
<dbReference type="Proteomes" id="UP000298653">
    <property type="component" value="Chromosome"/>
</dbReference>
<dbReference type="AlphaFoldDB" id="A0A4P8IGW3"/>
<keyword evidence="5 7" id="KW-0234">DNA repair</keyword>
<dbReference type="EMBL" id="CP040058">
    <property type="protein sequence ID" value="QCP36065.1"/>
    <property type="molecule type" value="Genomic_DNA"/>
</dbReference>
<dbReference type="NCBIfam" id="TIGR00613">
    <property type="entry name" value="reco"/>
    <property type="match status" value="1"/>
</dbReference>
<dbReference type="Gene3D" id="2.40.50.140">
    <property type="entry name" value="Nucleic acid-binding proteins"/>
    <property type="match status" value="1"/>
</dbReference>
<comment type="function">
    <text evidence="7">Involved in DNA repair and RecF pathway recombination.</text>
</comment>
<dbReference type="InterPro" id="IPR037278">
    <property type="entry name" value="ARFGAP/RecO"/>
</dbReference>
<dbReference type="OrthoDB" id="9797083at2"/>
<dbReference type="Pfam" id="PF02565">
    <property type="entry name" value="RecO_C"/>
    <property type="match status" value="1"/>
</dbReference>
<comment type="similarity">
    <text evidence="1 7">Belongs to the RecO family.</text>
</comment>
<evidence type="ECO:0000256" key="3">
    <source>
        <dbReference type="ARBA" id="ARBA00022763"/>
    </source>
</evidence>
<evidence type="ECO:0000256" key="4">
    <source>
        <dbReference type="ARBA" id="ARBA00023172"/>
    </source>
</evidence>
<feature type="domain" description="DNA replication/recombination mediator RecO N-terminal" evidence="8">
    <location>
        <begin position="4"/>
        <end position="67"/>
    </location>
</feature>
<dbReference type="GO" id="GO:0043590">
    <property type="term" value="C:bacterial nucleoid"/>
    <property type="evidence" value="ECO:0007669"/>
    <property type="project" value="TreeGrafter"/>
</dbReference>
<gene>
    <name evidence="7" type="primary">recO</name>
    <name evidence="9" type="ORF">AR1Y2_2611</name>
</gene>
<dbReference type="SUPFAM" id="SSF57863">
    <property type="entry name" value="ArfGap/RecO-like zinc finger"/>
    <property type="match status" value="1"/>
</dbReference>
<evidence type="ECO:0000313" key="9">
    <source>
        <dbReference type="EMBL" id="QCP36065.1"/>
    </source>
</evidence>
<dbReference type="PANTHER" id="PTHR33991:SF1">
    <property type="entry name" value="DNA REPAIR PROTEIN RECO"/>
    <property type="match status" value="1"/>
</dbReference>
<name>A0A4P8IGW3_9FIRM</name>
<keyword evidence="4 7" id="KW-0233">DNA recombination</keyword>
<dbReference type="RefSeq" id="WP_137329347.1">
    <property type="nucleotide sequence ID" value="NZ_CP040058.1"/>
</dbReference>
<dbReference type="InterPro" id="IPR012340">
    <property type="entry name" value="NA-bd_OB-fold"/>
</dbReference>
<dbReference type="GO" id="GO:0006302">
    <property type="term" value="P:double-strand break repair"/>
    <property type="evidence" value="ECO:0007669"/>
    <property type="project" value="TreeGrafter"/>
</dbReference>
<dbReference type="SUPFAM" id="SSF50249">
    <property type="entry name" value="Nucleic acid-binding proteins"/>
    <property type="match status" value="1"/>
</dbReference>
<evidence type="ECO:0000259" key="8">
    <source>
        <dbReference type="Pfam" id="PF11967"/>
    </source>
</evidence>
<dbReference type="InterPro" id="IPR022572">
    <property type="entry name" value="DNA_rep/recomb_RecO_N"/>
</dbReference>
<dbReference type="Pfam" id="PF11967">
    <property type="entry name" value="RecO_N"/>
    <property type="match status" value="1"/>
</dbReference>
<evidence type="ECO:0000256" key="6">
    <source>
        <dbReference type="ARBA" id="ARBA00033409"/>
    </source>
</evidence>
<keyword evidence="10" id="KW-1185">Reference proteome</keyword>
<evidence type="ECO:0000256" key="1">
    <source>
        <dbReference type="ARBA" id="ARBA00007452"/>
    </source>
</evidence>
<dbReference type="KEGG" id="arf:AR1Y2_2611"/>
<evidence type="ECO:0000313" key="10">
    <source>
        <dbReference type="Proteomes" id="UP000298653"/>
    </source>
</evidence>
<keyword evidence="3 7" id="KW-0227">DNA damage</keyword>
<dbReference type="InterPro" id="IPR003717">
    <property type="entry name" value="RecO"/>
</dbReference>
<evidence type="ECO:0000256" key="5">
    <source>
        <dbReference type="ARBA" id="ARBA00023204"/>
    </source>
</evidence>
<protein>
    <recommendedName>
        <fullName evidence="2 7">DNA repair protein RecO</fullName>
    </recommendedName>
    <alternativeName>
        <fullName evidence="6 7">Recombination protein O</fullName>
    </alternativeName>
</protein>
<dbReference type="PANTHER" id="PTHR33991">
    <property type="entry name" value="DNA REPAIR PROTEIN RECO"/>
    <property type="match status" value="1"/>
</dbReference>
<sequence>MGQEIKVTGLVLNAGNIGEFDKRVTLLTKERGRITAFARGAKKATSPYAAACQPFTFGEFSLYEGRSSFNLMWADVGHYFEGIKEDLLLISYGSYFCEFVSYLTRENNDEMDILKLLYQSLRALEKKTIGPELIRRVFEIKIMALYGQGMEVFCCTQCGSTEDLEYFDSSAGGMVCSNCQKAGGRAVHISGSTVYTIQFILSSALEKLYTFKVSKEVQKELEIVCDSFLNQYVSHHFKSLDFLELL</sequence>